<comment type="caution">
    <text evidence="1">The sequence shown here is derived from an EMBL/GenBank/DDBJ whole genome shotgun (WGS) entry which is preliminary data.</text>
</comment>
<name>A0A8K0MKG5_9ROSA</name>
<dbReference type="AlphaFoldDB" id="A0A8K0MKG5"/>
<keyword evidence="2" id="KW-1185">Reference proteome</keyword>
<proteinExistence type="predicted"/>
<evidence type="ECO:0000313" key="1">
    <source>
        <dbReference type="EMBL" id="KAF3449257.1"/>
    </source>
</evidence>
<sequence length="121" mass="13610">MIKSMLNLRGLREQMKEAGYIPETQFVLNEEDKEDALIAHNTEADEAGRHYSCSRAPFVARPVLLYIFRAGAIRIKVFPGLPIKVIIREPGWQGESGFLGETVYCSNRGVCLKYSSEVIFG</sequence>
<protein>
    <submittedName>
        <fullName evidence="1">Uncharacterized protein</fullName>
    </submittedName>
</protein>
<organism evidence="1 2">
    <name type="scientific">Rhamnella rubrinervis</name>
    <dbReference type="NCBI Taxonomy" id="2594499"/>
    <lineage>
        <taxon>Eukaryota</taxon>
        <taxon>Viridiplantae</taxon>
        <taxon>Streptophyta</taxon>
        <taxon>Embryophyta</taxon>
        <taxon>Tracheophyta</taxon>
        <taxon>Spermatophyta</taxon>
        <taxon>Magnoliopsida</taxon>
        <taxon>eudicotyledons</taxon>
        <taxon>Gunneridae</taxon>
        <taxon>Pentapetalae</taxon>
        <taxon>rosids</taxon>
        <taxon>fabids</taxon>
        <taxon>Rosales</taxon>
        <taxon>Rhamnaceae</taxon>
        <taxon>rhamnoid group</taxon>
        <taxon>Rhamneae</taxon>
        <taxon>Rhamnella</taxon>
    </lineage>
</organism>
<evidence type="ECO:0000313" key="2">
    <source>
        <dbReference type="Proteomes" id="UP000796880"/>
    </source>
</evidence>
<accession>A0A8K0MKG5</accession>
<reference evidence="1" key="1">
    <citation type="submission" date="2020-03" db="EMBL/GenBank/DDBJ databases">
        <title>A high-quality chromosome-level genome assembly of a woody plant with both climbing and erect habits, Rhamnella rubrinervis.</title>
        <authorList>
            <person name="Lu Z."/>
            <person name="Yang Y."/>
            <person name="Zhu X."/>
            <person name="Sun Y."/>
        </authorList>
    </citation>
    <scope>NUCLEOTIDE SEQUENCE</scope>
    <source>
        <strain evidence="1">BYM</strain>
        <tissue evidence="1">Leaf</tissue>
    </source>
</reference>
<dbReference type="Proteomes" id="UP000796880">
    <property type="component" value="Unassembled WGS sequence"/>
</dbReference>
<gene>
    <name evidence="1" type="ORF">FNV43_RR09985</name>
</gene>
<dbReference type="EMBL" id="VOIH02000004">
    <property type="protein sequence ID" value="KAF3449257.1"/>
    <property type="molecule type" value="Genomic_DNA"/>
</dbReference>